<dbReference type="SUPFAM" id="SSF50129">
    <property type="entry name" value="GroES-like"/>
    <property type="match status" value="1"/>
</dbReference>
<dbReference type="Gene3D" id="3.40.50.720">
    <property type="entry name" value="NAD(P)-binding Rossmann-like Domain"/>
    <property type="match status" value="1"/>
</dbReference>
<feature type="domain" description="Enoyl reductase (ER)" evidence="2">
    <location>
        <begin position="14"/>
        <end position="334"/>
    </location>
</feature>
<dbReference type="AlphaFoldDB" id="A0ABD3NHE3"/>
<dbReference type="InterPro" id="IPR044626">
    <property type="entry name" value="AOR-like"/>
</dbReference>
<dbReference type="InterPro" id="IPR011032">
    <property type="entry name" value="GroES-like_sf"/>
</dbReference>
<dbReference type="Pfam" id="PF13602">
    <property type="entry name" value="ADH_zinc_N_2"/>
    <property type="match status" value="1"/>
</dbReference>
<accession>A0ABD3NHE3</accession>
<organism evidence="3 4">
    <name type="scientific">Cyclotella atomus</name>
    <dbReference type="NCBI Taxonomy" id="382360"/>
    <lineage>
        <taxon>Eukaryota</taxon>
        <taxon>Sar</taxon>
        <taxon>Stramenopiles</taxon>
        <taxon>Ochrophyta</taxon>
        <taxon>Bacillariophyta</taxon>
        <taxon>Coscinodiscophyceae</taxon>
        <taxon>Thalassiosirophycidae</taxon>
        <taxon>Stephanodiscales</taxon>
        <taxon>Stephanodiscaceae</taxon>
        <taxon>Cyclotella</taxon>
    </lineage>
</organism>
<evidence type="ECO:0000259" key="2">
    <source>
        <dbReference type="SMART" id="SM00829"/>
    </source>
</evidence>
<dbReference type="Pfam" id="PF08240">
    <property type="entry name" value="ADH_N"/>
    <property type="match status" value="1"/>
</dbReference>
<dbReference type="CDD" id="cd05289">
    <property type="entry name" value="MDR_like_2"/>
    <property type="match status" value="1"/>
</dbReference>
<evidence type="ECO:0000313" key="4">
    <source>
        <dbReference type="Proteomes" id="UP001530400"/>
    </source>
</evidence>
<evidence type="ECO:0000256" key="1">
    <source>
        <dbReference type="ARBA" id="ARBA00023002"/>
    </source>
</evidence>
<dbReference type="SUPFAM" id="SSF51735">
    <property type="entry name" value="NAD(P)-binding Rossmann-fold domains"/>
    <property type="match status" value="1"/>
</dbReference>
<evidence type="ECO:0000313" key="3">
    <source>
        <dbReference type="EMBL" id="KAL3774371.1"/>
    </source>
</evidence>
<keyword evidence="4" id="KW-1185">Reference proteome</keyword>
<dbReference type="PANTHER" id="PTHR44573">
    <property type="entry name" value="NADPH-DEPENDENT ALKENAL/ONE OXIDOREDUCTASE, CHLOROPLASTIC"/>
    <property type="match status" value="1"/>
</dbReference>
<dbReference type="GO" id="GO:0016491">
    <property type="term" value="F:oxidoreductase activity"/>
    <property type="evidence" value="ECO:0007669"/>
    <property type="project" value="UniProtKB-KW"/>
</dbReference>
<dbReference type="Proteomes" id="UP001530400">
    <property type="component" value="Unassembled WGS sequence"/>
</dbReference>
<dbReference type="InterPro" id="IPR020843">
    <property type="entry name" value="ER"/>
</dbReference>
<dbReference type="InterPro" id="IPR013154">
    <property type="entry name" value="ADH-like_N"/>
</dbReference>
<reference evidence="3 4" key="1">
    <citation type="submission" date="2024-10" db="EMBL/GenBank/DDBJ databases">
        <title>Updated reference genomes for cyclostephanoid diatoms.</title>
        <authorList>
            <person name="Roberts W.R."/>
            <person name="Alverson A.J."/>
        </authorList>
    </citation>
    <scope>NUCLEOTIDE SEQUENCE [LARGE SCALE GENOMIC DNA]</scope>
    <source>
        <strain evidence="3 4">AJA010-31</strain>
    </source>
</reference>
<dbReference type="Gene3D" id="3.90.180.10">
    <property type="entry name" value="Medium-chain alcohol dehydrogenases, catalytic domain"/>
    <property type="match status" value="1"/>
</dbReference>
<dbReference type="InterPro" id="IPR036291">
    <property type="entry name" value="NAD(P)-bd_dom_sf"/>
</dbReference>
<protein>
    <recommendedName>
        <fullName evidence="2">Enoyl reductase (ER) domain-containing protein</fullName>
    </recommendedName>
</protein>
<dbReference type="EMBL" id="JALLPJ020001197">
    <property type="protein sequence ID" value="KAL3774371.1"/>
    <property type="molecule type" value="Genomic_DNA"/>
</dbReference>
<comment type="caution">
    <text evidence="3">The sequence shown here is derived from an EMBL/GenBank/DDBJ whole genome shotgun (WGS) entry which is preliminary data.</text>
</comment>
<sequence length="338" mass="35938">MKCIQYSEHGGDYASTLQCIETEASPPHPPVNFALVKIHAAAGNPIDFKVAKGELNGAWDCPLPMIMGYDFSGVVVAVGEGSDGGFQVGDEVFAVTWGQGQHKPAQEGAIVGGAFADHITVPTTMLSKKPREISHEQAAAIALIGTTAHQALFNCLNVKEGDKLLILGGPTSVGSLAIQLAKNVGAWVATTSSSRNIDYVKSLQPDLIIDYRKEDWANHPSINGMDAVFDAVGEMGAFGKCIGEESKVIKKGGRFVSIANFDAGFDPKGHSPRLEFASFFGLSNSSAVQDKLAADLVDGRVKVDIDKTFEFSKDGAVEMMKYIESGKGRGKNVMKIVS</sequence>
<proteinExistence type="predicted"/>
<dbReference type="SMART" id="SM00829">
    <property type="entry name" value="PKS_ER"/>
    <property type="match status" value="1"/>
</dbReference>
<name>A0ABD3NHE3_9STRA</name>
<keyword evidence="1" id="KW-0560">Oxidoreductase</keyword>
<dbReference type="PANTHER" id="PTHR44573:SF4">
    <property type="entry name" value="2-METHYLENE-FURAN-3-ONE REDUCTASE-LIKE"/>
    <property type="match status" value="1"/>
</dbReference>
<gene>
    <name evidence="3" type="ORF">ACHAWO_011402</name>
</gene>